<dbReference type="GO" id="GO:0005737">
    <property type="term" value="C:cytoplasm"/>
    <property type="evidence" value="ECO:0007669"/>
    <property type="project" value="TreeGrafter"/>
</dbReference>
<evidence type="ECO:0000256" key="4">
    <source>
        <dbReference type="ARBA" id="ARBA00022777"/>
    </source>
</evidence>
<dbReference type="GeneTree" id="ENSGT00940000164472"/>
<dbReference type="InterPro" id="IPR017441">
    <property type="entry name" value="Protein_kinase_ATP_BS"/>
</dbReference>
<dbReference type="SMART" id="SM00220">
    <property type="entry name" value="S_TKc"/>
    <property type="match status" value="1"/>
</dbReference>
<dbReference type="PANTHER" id="PTHR24058">
    <property type="entry name" value="DUAL SPECIFICITY PROTEIN KINASE"/>
    <property type="match status" value="1"/>
</dbReference>
<keyword evidence="5 6" id="KW-0067">ATP-binding</keyword>
<proteinExistence type="inferred from homology"/>
<dbReference type="GO" id="GO:0005524">
    <property type="term" value="F:ATP binding"/>
    <property type="evidence" value="ECO:0007669"/>
    <property type="project" value="UniProtKB-UniRule"/>
</dbReference>
<reference evidence="9" key="1">
    <citation type="submission" date="2018-05" db="EMBL/GenBank/DDBJ databases">
        <authorList>
            <person name="Datahose"/>
        </authorList>
    </citation>
    <scope>NUCLEOTIDE SEQUENCE</scope>
</reference>
<evidence type="ECO:0000256" key="2">
    <source>
        <dbReference type="ARBA" id="ARBA00022679"/>
    </source>
</evidence>
<dbReference type="PROSITE" id="PS50011">
    <property type="entry name" value="PROTEIN_KINASE_DOM"/>
    <property type="match status" value="1"/>
</dbReference>
<keyword evidence="4" id="KW-0418">Kinase</keyword>
<keyword evidence="10" id="KW-1185">Reference proteome</keyword>
<evidence type="ECO:0000256" key="5">
    <source>
        <dbReference type="ARBA" id="ARBA00022840"/>
    </source>
</evidence>
<organism evidence="9 10">
    <name type="scientific">Astatotilapia calliptera</name>
    <name type="common">Eastern happy</name>
    <name type="synonym">Chromis callipterus</name>
    <dbReference type="NCBI Taxonomy" id="8154"/>
    <lineage>
        <taxon>Eukaryota</taxon>
        <taxon>Metazoa</taxon>
        <taxon>Chordata</taxon>
        <taxon>Craniata</taxon>
        <taxon>Vertebrata</taxon>
        <taxon>Euteleostomi</taxon>
        <taxon>Actinopterygii</taxon>
        <taxon>Neopterygii</taxon>
        <taxon>Teleostei</taxon>
        <taxon>Neoteleostei</taxon>
        <taxon>Acanthomorphata</taxon>
        <taxon>Ovalentaria</taxon>
        <taxon>Cichlomorphae</taxon>
        <taxon>Cichliformes</taxon>
        <taxon>Cichlidae</taxon>
        <taxon>African cichlids</taxon>
        <taxon>Pseudocrenilabrinae</taxon>
        <taxon>Haplochromini</taxon>
        <taxon>Astatotilapia</taxon>
    </lineage>
</organism>
<dbReference type="Proteomes" id="UP000265100">
    <property type="component" value="Chromosome 15"/>
</dbReference>
<dbReference type="GO" id="GO:0005634">
    <property type="term" value="C:nucleus"/>
    <property type="evidence" value="ECO:0007669"/>
    <property type="project" value="TreeGrafter"/>
</dbReference>
<dbReference type="InterPro" id="IPR050494">
    <property type="entry name" value="Ser_Thr_dual-spec_kinase"/>
</dbReference>
<dbReference type="Gene3D" id="3.30.200.20">
    <property type="entry name" value="Phosphorylase Kinase, domain 1"/>
    <property type="match status" value="1"/>
</dbReference>
<evidence type="ECO:0000256" key="6">
    <source>
        <dbReference type="PROSITE-ProRule" id="PRU10141"/>
    </source>
</evidence>
<dbReference type="InterPro" id="IPR008271">
    <property type="entry name" value="Ser/Thr_kinase_AS"/>
</dbReference>
<dbReference type="Bgee" id="ENSACLG00000027173">
    <property type="expression patterns" value="Expressed in testis"/>
</dbReference>
<name>A0A3P8RHA2_ASTCA</name>
<dbReference type="Pfam" id="PF00069">
    <property type="entry name" value="Pkinase"/>
    <property type="match status" value="1"/>
</dbReference>
<evidence type="ECO:0000313" key="9">
    <source>
        <dbReference type="Ensembl" id="ENSACLP00000040331.2"/>
    </source>
</evidence>
<dbReference type="PROSITE" id="PS00107">
    <property type="entry name" value="PROTEIN_KINASE_ATP"/>
    <property type="match status" value="1"/>
</dbReference>
<protein>
    <recommendedName>
        <fullName evidence="8">Protein kinase domain-containing protein</fullName>
    </recommendedName>
</protein>
<sequence>MVTIPRTCSIQQCVLHVPANFTFLSNSPIKPTHSTMSANPSFSSDELEIVKGSILGNRYKVEAFLGEGGFGIVAKCRDTKTNRAVAIKVNRNHPDTLQQAKLEIFILEQLRRLDPDAANIVKWNGFFHDGERVCLNFEILDQCLWDYIRDRKNQGLPISEVRPILHQLTNALSHLGSVGIVHADLKSRNIMVVNRHESPIKVKLIDFGLACPASAVMPGDRVGTVGYSAPEVMLGIPYNEAADMWSLGLVAVELGTGVPLYPGRNYYDVLKFIIQTQGQPPDHVLDSGVYTEDYFIEDNYNQQRWTFKTDKQFQLMVFGRGPENGQRLFVSLIKGMLALDANQRITPSEVLRHPFFNRKSSPCTNMSVERPQNPVVFQHPSNLESKRSQKINCSFQNSVEFSQQVCVHTSASSSFNSGELEITTTTNSAGHLRLTNNFSARQDMSPWRLDT</sequence>
<dbReference type="SUPFAM" id="SSF56112">
    <property type="entry name" value="Protein kinase-like (PK-like)"/>
    <property type="match status" value="1"/>
</dbReference>
<reference evidence="9" key="3">
    <citation type="submission" date="2025-09" db="UniProtKB">
        <authorList>
            <consortium name="Ensembl"/>
        </authorList>
    </citation>
    <scope>IDENTIFICATION</scope>
</reference>
<keyword evidence="2" id="KW-0808">Transferase</keyword>
<dbReference type="InterPro" id="IPR011009">
    <property type="entry name" value="Kinase-like_dom_sf"/>
</dbReference>
<evidence type="ECO:0000256" key="1">
    <source>
        <dbReference type="ARBA" id="ARBA00022527"/>
    </source>
</evidence>
<evidence type="ECO:0000256" key="7">
    <source>
        <dbReference type="RuleBase" id="RU000304"/>
    </source>
</evidence>
<dbReference type="Gene3D" id="1.10.510.10">
    <property type="entry name" value="Transferase(Phosphotransferase) domain 1"/>
    <property type="match status" value="1"/>
</dbReference>
<dbReference type="GO" id="GO:0004674">
    <property type="term" value="F:protein serine/threonine kinase activity"/>
    <property type="evidence" value="ECO:0007669"/>
    <property type="project" value="UniProtKB-KW"/>
</dbReference>
<dbReference type="Ensembl" id="ENSACLT00000041280.2">
    <property type="protein sequence ID" value="ENSACLP00000040331.2"/>
    <property type="gene ID" value="ENSACLG00000023392.2"/>
</dbReference>
<evidence type="ECO:0000259" key="8">
    <source>
        <dbReference type="PROSITE" id="PS50011"/>
    </source>
</evidence>
<keyword evidence="1 7" id="KW-0723">Serine/threonine-protein kinase</keyword>
<dbReference type="InterPro" id="IPR000719">
    <property type="entry name" value="Prot_kinase_dom"/>
</dbReference>
<comment type="similarity">
    <text evidence="7">Belongs to the protein kinase superfamily.</text>
</comment>
<feature type="domain" description="Protein kinase" evidence="8">
    <location>
        <begin position="59"/>
        <end position="356"/>
    </location>
</feature>
<evidence type="ECO:0000313" key="10">
    <source>
        <dbReference type="Proteomes" id="UP000265100"/>
    </source>
</evidence>
<gene>
    <name evidence="9" type="primary">G6PD</name>
</gene>
<feature type="binding site" evidence="6">
    <location>
        <position position="88"/>
    </location>
    <ligand>
        <name>ATP</name>
        <dbReference type="ChEBI" id="CHEBI:30616"/>
    </ligand>
</feature>
<dbReference type="PANTHER" id="PTHR24058:SF17">
    <property type="entry name" value="HOMEODOMAIN INTERACTING PROTEIN KINASE, ISOFORM D"/>
    <property type="match status" value="1"/>
</dbReference>
<dbReference type="PROSITE" id="PS00108">
    <property type="entry name" value="PROTEIN_KINASE_ST"/>
    <property type="match status" value="1"/>
</dbReference>
<dbReference type="GO" id="GO:0004713">
    <property type="term" value="F:protein tyrosine kinase activity"/>
    <property type="evidence" value="ECO:0007669"/>
    <property type="project" value="TreeGrafter"/>
</dbReference>
<dbReference type="STRING" id="8154.ENSACLP00000040331"/>
<accession>A0A3P8RHA2</accession>
<evidence type="ECO:0000256" key="3">
    <source>
        <dbReference type="ARBA" id="ARBA00022741"/>
    </source>
</evidence>
<dbReference type="AlphaFoldDB" id="A0A3P8RHA2"/>
<keyword evidence="3 6" id="KW-0547">Nucleotide-binding</keyword>
<reference evidence="9" key="2">
    <citation type="submission" date="2025-08" db="UniProtKB">
        <authorList>
            <consortium name="Ensembl"/>
        </authorList>
    </citation>
    <scope>IDENTIFICATION</scope>
</reference>